<gene>
    <name evidence="6" type="ORF">A2527_09650</name>
</gene>
<dbReference type="InterPro" id="IPR009056">
    <property type="entry name" value="Cyt_c-like_dom"/>
</dbReference>
<dbReference type="GO" id="GO:0009055">
    <property type="term" value="F:electron transfer activity"/>
    <property type="evidence" value="ECO:0007669"/>
    <property type="project" value="InterPro"/>
</dbReference>
<keyword evidence="1 4" id="KW-0349">Heme</keyword>
<evidence type="ECO:0000256" key="3">
    <source>
        <dbReference type="ARBA" id="ARBA00023004"/>
    </source>
</evidence>
<evidence type="ECO:0000256" key="1">
    <source>
        <dbReference type="ARBA" id="ARBA00022617"/>
    </source>
</evidence>
<dbReference type="PROSITE" id="PS51007">
    <property type="entry name" value="CYTC"/>
    <property type="match status" value="1"/>
</dbReference>
<sequence length="139" mass="15029">MNLKSFTRIALGAIGALLMVGCAGKTHQTNKDKAYDPPPPAESLARGQALFEEYCVTCHGVKGKGSLEQPAAADLTLAATHFTTRGLTVIIDKPHYSAETIKLQVTQGGKQMPSLQDKFSAAQLEDLTNWVKKLIYDPE</sequence>
<organism evidence="6 7">
    <name type="scientific">Candidatus Lambdaproteobacteria bacterium RIFOXYD2_FULL_50_16</name>
    <dbReference type="NCBI Taxonomy" id="1817772"/>
    <lineage>
        <taxon>Bacteria</taxon>
        <taxon>Pseudomonadati</taxon>
        <taxon>Pseudomonadota</taxon>
        <taxon>Candidatus Lambdaproteobacteria</taxon>
    </lineage>
</organism>
<dbReference type="EMBL" id="MFNE01000043">
    <property type="protein sequence ID" value="OGG94103.1"/>
    <property type="molecule type" value="Genomic_DNA"/>
</dbReference>
<dbReference type="GO" id="GO:0020037">
    <property type="term" value="F:heme binding"/>
    <property type="evidence" value="ECO:0007669"/>
    <property type="project" value="InterPro"/>
</dbReference>
<evidence type="ECO:0000313" key="6">
    <source>
        <dbReference type="EMBL" id="OGG94103.1"/>
    </source>
</evidence>
<evidence type="ECO:0000259" key="5">
    <source>
        <dbReference type="PROSITE" id="PS51007"/>
    </source>
</evidence>
<keyword evidence="3 4" id="KW-0408">Iron</keyword>
<feature type="domain" description="Cytochrome c" evidence="5">
    <location>
        <begin position="42"/>
        <end position="135"/>
    </location>
</feature>
<evidence type="ECO:0000256" key="2">
    <source>
        <dbReference type="ARBA" id="ARBA00022723"/>
    </source>
</evidence>
<dbReference type="AlphaFoldDB" id="A0A1F6G7L4"/>
<comment type="caution">
    <text evidence="6">The sequence shown here is derived from an EMBL/GenBank/DDBJ whole genome shotgun (WGS) entry which is preliminary data.</text>
</comment>
<reference evidence="6 7" key="1">
    <citation type="journal article" date="2016" name="Nat. Commun.">
        <title>Thousands of microbial genomes shed light on interconnected biogeochemical processes in an aquifer system.</title>
        <authorList>
            <person name="Anantharaman K."/>
            <person name="Brown C.T."/>
            <person name="Hug L.A."/>
            <person name="Sharon I."/>
            <person name="Castelle C.J."/>
            <person name="Probst A.J."/>
            <person name="Thomas B.C."/>
            <person name="Singh A."/>
            <person name="Wilkins M.J."/>
            <person name="Karaoz U."/>
            <person name="Brodie E.L."/>
            <person name="Williams K.H."/>
            <person name="Hubbard S.S."/>
            <person name="Banfield J.F."/>
        </authorList>
    </citation>
    <scope>NUCLEOTIDE SEQUENCE [LARGE SCALE GENOMIC DNA]</scope>
</reference>
<keyword evidence="2 4" id="KW-0479">Metal-binding</keyword>
<name>A0A1F6G7L4_9PROT</name>
<proteinExistence type="predicted"/>
<dbReference type="STRING" id="1817772.A2527_09650"/>
<dbReference type="SUPFAM" id="SSF46626">
    <property type="entry name" value="Cytochrome c"/>
    <property type="match status" value="1"/>
</dbReference>
<evidence type="ECO:0000313" key="7">
    <source>
        <dbReference type="Proteomes" id="UP000178449"/>
    </source>
</evidence>
<dbReference type="InterPro" id="IPR036909">
    <property type="entry name" value="Cyt_c-like_dom_sf"/>
</dbReference>
<dbReference type="PROSITE" id="PS51257">
    <property type="entry name" value="PROKAR_LIPOPROTEIN"/>
    <property type="match status" value="1"/>
</dbReference>
<dbReference type="GO" id="GO:0046872">
    <property type="term" value="F:metal ion binding"/>
    <property type="evidence" value="ECO:0007669"/>
    <property type="project" value="UniProtKB-KW"/>
</dbReference>
<dbReference type="Pfam" id="PF00034">
    <property type="entry name" value="Cytochrom_C"/>
    <property type="match status" value="1"/>
</dbReference>
<protein>
    <recommendedName>
        <fullName evidence="5">Cytochrome c domain-containing protein</fullName>
    </recommendedName>
</protein>
<accession>A0A1F6G7L4</accession>
<dbReference type="Gene3D" id="1.10.760.10">
    <property type="entry name" value="Cytochrome c-like domain"/>
    <property type="match status" value="1"/>
</dbReference>
<evidence type="ECO:0000256" key="4">
    <source>
        <dbReference type="PROSITE-ProRule" id="PRU00433"/>
    </source>
</evidence>
<dbReference type="Proteomes" id="UP000178449">
    <property type="component" value="Unassembled WGS sequence"/>
</dbReference>